<dbReference type="InterPro" id="IPR007159">
    <property type="entry name" value="SpoVT-AbrB_dom"/>
</dbReference>
<keyword evidence="3" id="KW-1185">Reference proteome</keyword>
<accession>A0A428VUK5</accession>
<dbReference type="Proteomes" id="UP000286716">
    <property type="component" value="Unassembled WGS sequence"/>
</dbReference>
<feature type="domain" description="SpoVT-AbrB" evidence="1">
    <location>
        <begin position="28"/>
        <end position="75"/>
    </location>
</feature>
<proteinExistence type="predicted"/>
<evidence type="ECO:0000259" key="1">
    <source>
        <dbReference type="SMART" id="SM00966"/>
    </source>
</evidence>
<reference evidence="2 3" key="1">
    <citation type="submission" date="2018-05" db="EMBL/GenBank/DDBJ databases">
        <title>Evolution of GPA BGCs.</title>
        <authorList>
            <person name="Waglechner N."/>
            <person name="Wright G.D."/>
        </authorList>
    </citation>
    <scope>NUCLEOTIDE SEQUENCE [LARGE SCALE GENOMIC DNA]</scope>
    <source>
        <strain evidence="2 3">DSM 5908</strain>
    </source>
</reference>
<dbReference type="SUPFAM" id="SSF89447">
    <property type="entry name" value="AbrB/MazE/MraZ-like"/>
    <property type="match status" value="1"/>
</dbReference>
<sequence>MGWPASVRLAATGVATSVVMKPDPGGVFRLGTRRTVVLPVALRRLCGVTPGDDVLLVADPEHGVLVVHPLSALDQMILGYHASLTGGGSDDQ</sequence>
<evidence type="ECO:0000313" key="3">
    <source>
        <dbReference type="Proteomes" id="UP000286716"/>
    </source>
</evidence>
<keyword evidence="2" id="KW-0238">DNA-binding</keyword>
<dbReference type="InterPro" id="IPR037914">
    <property type="entry name" value="SpoVT-AbrB_sf"/>
</dbReference>
<organism evidence="2 3">
    <name type="scientific">Amycolatopsis balhimycina DSM 5908</name>
    <dbReference type="NCBI Taxonomy" id="1081091"/>
    <lineage>
        <taxon>Bacteria</taxon>
        <taxon>Bacillati</taxon>
        <taxon>Actinomycetota</taxon>
        <taxon>Actinomycetes</taxon>
        <taxon>Pseudonocardiales</taxon>
        <taxon>Pseudonocardiaceae</taxon>
        <taxon>Amycolatopsis</taxon>
    </lineage>
</organism>
<dbReference type="GO" id="GO:0003677">
    <property type="term" value="F:DNA binding"/>
    <property type="evidence" value="ECO:0007669"/>
    <property type="project" value="UniProtKB-KW"/>
</dbReference>
<dbReference type="AlphaFoldDB" id="A0A428VUK5"/>
<comment type="caution">
    <text evidence="2">The sequence shown here is derived from an EMBL/GenBank/DDBJ whole genome shotgun (WGS) entry which is preliminary data.</text>
</comment>
<dbReference type="EMBL" id="QHHU01000143">
    <property type="protein sequence ID" value="RSM34497.1"/>
    <property type="molecule type" value="Genomic_DNA"/>
</dbReference>
<evidence type="ECO:0000313" key="2">
    <source>
        <dbReference type="EMBL" id="RSM34497.1"/>
    </source>
</evidence>
<gene>
    <name evidence="2" type="ORF">DMA12_48065</name>
</gene>
<protein>
    <submittedName>
        <fullName evidence="2">AbrB/MazE/SpoVT family DNA-binding domain-containing protein</fullName>
    </submittedName>
</protein>
<name>A0A428VUK5_AMYBA</name>
<dbReference type="SMART" id="SM00966">
    <property type="entry name" value="SpoVT_AbrB"/>
    <property type="match status" value="1"/>
</dbReference>